<accession>A0ABX1D034</accession>
<dbReference type="RefSeq" id="WP_168138517.1">
    <property type="nucleotide sequence ID" value="NZ_JAAVJR010000005.1"/>
</dbReference>
<evidence type="ECO:0008006" key="3">
    <source>
        <dbReference type="Google" id="ProtNLM"/>
    </source>
</evidence>
<reference evidence="1 2" key="1">
    <citation type="submission" date="2020-03" db="EMBL/GenBank/DDBJ databases">
        <title>Salinimicrobium sp. nov, isolated from SCS.</title>
        <authorList>
            <person name="Cao W.R."/>
        </authorList>
    </citation>
    <scope>NUCLEOTIDE SEQUENCE [LARGE SCALE GENOMIC DNA]</scope>
    <source>
        <strain evidence="2">J15B91</strain>
    </source>
</reference>
<sequence>MKLIRNIYAGTLMLSSVKIFDPQKDYRNKRVAIIGAADSAFDEKNGKYIDEHDVVVRINKAPHVWTPEKAEYIGSKFTYLYHSFYENDYSGGGPIDWGYYDKLGIEKIINPVFSSKGLRTHFSYYKRHRSSRSTYILSRADYICISKSLGSSIPTVGFSALMSVLQADFKEVYITGFTFFQTPYATGYRDHLLDKEKNKAHIKEQGLHDPDLEFKLFKQKLQQISFKKVIFDKQLQFLLQNEKI</sequence>
<keyword evidence="2" id="KW-1185">Reference proteome</keyword>
<dbReference type="Gene3D" id="3.90.1480.20">
    <property type="entry name" value="Glycosyl transferase family 29"/>
    <property type="match status" value="1"/>
</dbReference>
<dbReference type="InterPro" id="IPR038578">
    <property type="entry name" value="GT29-like_sf"/>
</dbReference>
<evidence type="ECO:0000313" key="2">
    <source>
        <dbReference type="Proteomes" id="UP000703674"/>
    </source>
</evidence>
<organism evidence="1 2">
    <name type="scientific">Salinimicrobium oceani</name>
    <dbReference type="NCBI Taxonomy" id="2722702"/>
    <lineage>
        <taxon>Bacteria</taxon>
        <taxon>Pseudomonadati</taxon>
        <taxon>Bacteroidota</taxon>
        <taxon>Flavobacteriia</taxon>
        <taxon>Flavobacteriales</taxon>
        <taxon>Flavobacteriaceae</taxon>
        <taxon>Salinimicrobium</taxon>
    </lineage>
</organism>
<comment type="caution">
    <text evidence="1">The sequence shown here is derived from an EMBL/GenBank/DDBJ whole genome shotgun (WGS) entry which is preliminary data.</text>
</comment>
<evidence type="ECO:0000313" key="1">
    <source>
        <dbReference type="EMBL" id="NJW53422.1"/>
    </source>
</evidence>
<gene>
    <name evidence="1" type="ORF">HC175_10865</name>
</gene>
<protein>
    <recommendedName>
        <fullName evidence="3">Glycosyltransferase family 29 (Sialyltransferase)</fullName>
    </recommendedName>
</protein>
<name>A0ABX1D034_9FLAO</name>
<dbReference type="EMBL" id="JAAVJR010000005">
    <property type="protein sequence ID" value="NJW53422.1"/>
    <property type="molecule type" value="Genomic_DNA"/>
</dbReference>
<proteinExistence type="predicted"/>
<dbReference type="Proteomes" id="UP000703674">
    <property type="component" value="Unassembled WGS sequence"/>
</dbReference>